<organism evidence="3 4">
    <name type="scientific">Pseudoalteromonas rubra</name>
    <dbReference type="NCBI Taxonomy" id="43658"/>
    <lineage>
        <taxon>Bacteria</taxon>
        <taxon>Pseudomonadati</taxon>
        <taxon>Pseudomonadota</taxon>
        <taxon>Gammaproteobacteria</taxon>
        <taxon>Alteromonadales</taxon>
        <taxon>Pseudoalteromonadaceae</taxon>
        <taxon>Pseudoalteromonas</taxon>
    </lineage>
</organism>
<dbReference type="Pfam" id="PF00933">
    <property type="entry name" value="Glyco_hydro_3"/>
    <property type="match status" value="1"/>
</dbReference>
<dbReference type="InterPro" id="IPR017853">
    <property type="entry name" value="GH"/>
</dbReference>
<dbReference type="GO" id="GO:0009251">
    <property type="term" value="P:glucan catabolic process"/>
    <property type="evidence" value="ECO:0007669"/>
    <property type="project" value="TreeGrafter"/>
</dbReference>
<dbReference type="InterPro" id="IPR001764">
    <property type="entry name" value="Glyco_hydro_3_N"/>
</dbReference>
<comment type="caution">
    <text evidence="3">The sequence shown here is derived from an EMBL/GenBank/DDBJ whole genome shotgun (WGS) entry which is preliminary data.</text>
</comment>
<dbReference type="Gene3D" id="3.20.20.300">
    <property type="entry name" value="Glycoside hydrolase, family 3, N-terminal domain"/>
    <property type="match status" value="1"/>
</dbReference>
<gene>
    <name evidence="3" type="ORF">AC626_18880</name>
</gene>
<accession>A0A0L0EQH5</accession>
<reference evidence="4" key="1">
    <citation type="submission" date="2015-07" db="EMBL/GenBank/DDBJ databases">
        <title>Draft genome sequence of a Pseudoalteromonas rubra strain, OCN096, isolated from Kaneohe Bay, Oahu, Hawaii.</title>
        <authorList>
            <person name="Beurmann S."/>
            <person name="Ushijima B."/>
            <person name="Belcaid M."/>
            <person name="Callahan S.M."/>
            <person name="Aeby G.S."/>
        </authorList>
    </citation>
    <scope>NUCLEOTIDE SEQUENCE [LARGE SCALE GENOMIC DNA]</scope>
    <source>
        <strain evidence="4">OCN096</strain>
    </source>
</reference>
<dbReference type="InterPro" id="IPR036962">
    <property type="entry name" value="Glyco_hydro_3_N_sf"/>
</dbReference>
<dbReference type="PANTHER" id="PTHR30620:SF77">
    <property type="entry name" value="LYSOSOMAL BETA GLUCOSIDASE-LIKE"/>
    <property type="match status" value="1"/>
</dbReference>
<feature type="non-terminal residue" evidence="3">
    <location>
        <position position="166"/>
    </location>
</feature>
<evidence type="ECO:0000313" key="4">
    <source>
        <dbReference type="Proteomes" id="UP000036850"/>
    </source>
</evidence>
<sequence>MKKTTTKISLSVLAAGILTACGVGQPSLEVKKGLDIWPKIHSEVAQDPEIERQVSALLSKMTLEQKVAQMIQPEIRDITVEDMRRYGFGSYLNGGGAFPGNNKHASVKDWVDLAEAMYQASVDDTLDGIDIPTMWGTDAVHGHNNVIGATLFPHNIGLGAANNPKL</sequence>
<dbReference type="EMBL" id="LFZX01000183">
    <property type="protein sequence ID" value="KNC66133.1"/>
    <property type="molecule type" value="Genomic_DNA"/>
</dbReference>
<keyword evidence="1" id="KW-0378">Hydrolase</keyword>
<dbReference type="PROSITE" id="PS51257">
    <property type="entry name" value="PROKAR_LIPOPROTEIN"/>
    <property type="match status" value="1"/>
</dbReference>
<feature type="domain" description="Glycoside hydrolase family 3 N-terminal" evidence="2">
    <location>
        <begin position="62"/>
        <end position="165"/>
    </location>
</feature>
<dbReference type="AlphaFoldDB" id="A0A0L0EQH5"/>
<evidence type="ECO:0000256" key="1">
    <source>
        <dbReference type="ARBA" id="ARBA00022801"/>
    </source>
</evidence>
<dbReference type="GO" id="GO:0008422">
    <property type="term" value="F:beta-glucosidase activity"/>
    <property type="evidence" value="ECO:0007669"/>
    <property type="project" value="TreeGrafter"/>
</dbReference>
<dbReference type="SUPFAM" id="SSF51445">
    <property type="entry name" value="(Trans)glycosidases"/>
    <property type="match status" value="1"/>
</dbReference>
<evidence type="ECO:0000259" key="2">
    <source>
        <dbReference type="Pfam" id="PF00933"/>
    </source>
</evidence>
<proteinExistence type="predicted"/>
<name>A0A0L0EQH5_9GAMM</name>
<evidence type="ECO:0000313" key="3">
    <source>
        <dbReference type="EMBL" id="KNC66133.1"/>
    </source>
</evidence>
<protein>
    <submittedName>
        <fullName evidence="3">Beta-glucosidase</fullName>
    </submittedName>
</protein>
<dbReference type="PANTHER" id="PTHR30620">
    <property type="entry name" value="PERIPLASMIC BETA-GLUCOSIDASE-RELATED"/>
    <property type="match status" value="1"/>
</dbReference>
<dbReference type="InterPro" id="IPR051915">
    <property type="entry name" value="Cellulose_Degrad_GH3"/>
</dbReference>
<dbReference type="Proteomes" id="UP000036850">
    <property type="component" value="Unassembled WGS sequence"/>
</dbReference>